<dbReference type="RefSeq" id="WP_158363127.1">
    <property type="nucleotide sequence ID" value="NZ_JAOQKC010000007.1"/>
</dbReference>
<feature type="transmembrane region" description="Helical" evidence="1">
    <location>
        <begin position="40"/>
        <end position="60"/>
    </location>
</feature>
<dbReference type="Pfam" id="PF06961">
    <property type="entry name" value="DUF1294"/>
    <property type="match status" value="1"/>
</dbReference>
<dbReference type="Proteomes" id="UP001652461">
    <property type="component" value="Unassembled WGS sequence"/>
</dbReference>
<reference evidence="2 3" key="1">
    <citation type="journal article" date="2021" name="ISME Commun">
        <title>Automated analysis of genomic sequences facilitates high-throughput and comprehensive description of bacteria.</title>
        <authorList>
            <person name="Hitch T.C.A."/>
        </authorList>
    </citation>
    <scope>NUCLEOTIDE SEQUENCE [LARGE SCALE GENOMIC DNA]</scope>
    <source>
        <strain evidence="2 3">Sanger_04</strain>
    </source>
</reference>
<keyword evidence="1" id="KW-0812">Transmembrane</keyword>
<protein>
    <submittedName>
        <fullName evidence="2">DUF1294 domain-containing protein</fullName>
    </submittedName>
</protein>
<gene>
    <name evidence="2" type="ORF">OCV63_07025</name>
</gene>
<dbReference type="EMBL" id="JAOQKC010000007">
    <property type="protein sequence ID" value="MCU6696648.1"/>
    <property type="molecule type" value="Genomic_DNA"/>
</dbReference>
<name>A0ABT2RWF6_9FIRM</name>
<keyword evidence="1" id="KW-1133">Transmembrane helix</keyword>
<evidence type="ECO:0000313" key="2">
    <source>
        <dbReference type="EMBL" id="MCU6696648.1"/>
    </source>
</evidence>
<evidence type="ECO:0000313" key="3">
    <source>
        <dbReference type="Proteomes" id="UP001652461"/>
    </source>
</evidence>
<keyword evidence="3" id="KW-1185">Reference proteome</keyword>
<sequence length="90" mass="10261">MQLSTPVILYLILVNLIAFALMGVDKSRARRHKWRIPEKTLFLSALLGGSIGSIVGMQMFRHKTKHWYFVVGMPCILIAEGLLGYFILNR</sequence>
<feature type="transmembrane region" description="Helical" evidence="1">
    <location>
        <begin position="66"/>
        <end position="88"/>
    </location>
</feature>
<keyword evidence="1" id="KW-0472">Membrane</keyword>
<proteinExistence type="predicted"/>
<organism evidence="2 3">
    <name type="scientific">Laedolimicola ammoniilytica</name>
    <dbReference type="NCBI Taxonomy" id="2981771"/>
    <lineage>
        <taxon>Bacteria</taxon>
        <taxon>Bacillati</taxon>
        <taxon>Bacillota</taxon>
        <taxon>Clostridia</taxon>
        <taxon>Lachnospirales</taxon>
        <taxon>Lachnospiraceae</taxon>
        <taxon>Laedolimicola</taxon>
    </lineage>
</organism>
<feature type="transmembrane region" description="Helical" evidence="1">
    <location>
        <begin position="6"/>
        <end position="24"/>
    </location>
</feature>
<dbReference type="InterPro" id="IPR010718">
    <property type="entry name" value="DUF1294"/>
</dbReference>
<comment type="caution">
    <text evidence="2">The sequence shown here is derived from an EMBL/GenBank/DDBJ whole genome shotgun (WGS) entry which is preliminary data.</text>
</comment>
<evidence type="ECO:0000256" key="1">
    <source>
        <dbReference type="SAM" id="Phobius"/>
    </source>
</evidence>
<accession>A0ABT2RWF6</accession>